<dbReference type="Proteomes" id="UP000679992">
    <property type="component" value="Unassembled WGS sequence"/>
</dbReference>
<dbReference type="PROSITE" id="PS00211">
    <property type="entry name" value="ABC_TRANSPORTER_1"/>
    <property type="match status" value="2"/>
</dbReference>
<dbReference type="CDD" id="cd03221">
    <property type="entry name" value="ABCF_EF-3"/>
    <property type="match status" value="2"/>
</dbReference>
<comment type="caution">
    <text evidence="6">The sequence shown here is derived from an EMBL/GenBank/DDBJ whole genome shotgun (WGS) entry which is preliminary data.</text>
</comment>
<dbReference type="PANTHER" id="PTHR42855">
    <property type="entry name" value="ABC TRANSPORTER ATP-BINDING SUBUNIT"/>
    <property type="match status" value="1"/>
</dbReference>
<dbReference type="Pfam" id="PF00005">
    <property type="entry name" value="ABC_tran"/>
    <property type="match status" value="2"/>
</dbReference>
<feature type="domain" description="ABC transporter" evidence="5">
    <location>
        <begin position="337"/>
        <end position="549"/>
    </location>
</feature>
<keyword evidence="2 6" id="KW-0067">ATP-binding</keyword>
<dbReference type="InterPro" id="IPR032781">
    <property type="entry name" value="ABC_tran_Xtn"/>
</dbReference>
<dbReference type="Gene3D" id="3.40.50.300">
    <property type="entry name" value="P-loop containing nucleotide triphosphate hydrolases"/>
    <property type="match status" value="2"/>
</dbReference>
<feature type="coiled-coil region" evidence="3">
    <location>
        <begin position="620"/>
        <end position="673"/>
    </location>
</feature>
<dbReference type="PANTHER" id="PTHR42855:SF2">
    <property type="entry name" value="DRUG RESISTANCE ABC TRANSPORTER,ATP-BINDING PROTEIN"/>
    <property type="match status" value="1"/>
</dbReference>
<dbReference type="EMBL" id="BOSL01000001">
    <property type="protein sequence ID" value="GIP51479.1"/>
    <property type="molecule type" value="Genomic_DNA"/>
</dbReference>
<dbReference type="SUPFAM" id="SSF52540">
    <property type="entry name" value="P-loop containing nucleoside triphosphate hydrolases"/>
    <property type="match status" value="2"/>
</dbReference>
<evidence type="ECO:0000313" key="6">
    <source>
        <dbReference type="EMBL" id="GIP51479.1"/>
    </source>
</evidence>
<dbReference type="PROSITE" id="PS50893">
    <property type="entry name" value="ABC_TRANSPORTER_2"/>
    <property type="match status" value="2"/>
</dbReference>
<dbReference type="InterPro" id="IPR003439">
    <property type="entry name" value="ABC_transporter-like_ATP-bd"/>
</dbReference>
<organism evidence="6 7">
    <name type="scientific">Paenibacillus vini</name>
    <dbReference type="NCBI Taxonomy" id="1476024"/>
    <lineage>
        <taxon>Bacteria</taxon>
        <taxon>Bacillati</taxon>
        <taxon>Bacillota</taxon>
        <taxon>Bacilli</taxon>
        <taxon>Bacillales</taxon>
        <taxon>Paenibacillaceae</taxon>
        <taxon>Paenibacillus</taxon>
    </lineage>
</organism>
<feature type="domain" description="ABC transporter" evidence="5">
    <location>
        <begin position="3"/>
        <end position="261"/>
    </location>
</feature>
<dbReference type="InterPro" id="IPR017871">
    <property type="entry name" value="ABC_transporter-like_CS"/>
</dbReference>
<dbReference type="RefSeq" id="WP_213653648.1">
    <property type="nucleotide sequence ID" value="NZ_BOSL01000001.1"/>
</dbReference>
<dbReference type="InterPro" id="IPR051309">
    <property type="entry name" value="ABCF_ATPase"/>
</dbReference>
<dbReference type="Pfam" id="PF12848">
    <property type="entry name" value="ABC_tran_Xtn"/>
    <property type="match status" value="1"/>
</dbReference>
<evidence type="ECO:0000256" key="2">
    <source>
        <dbReference type="ARBA" id="ARBA00022840"/>
    </source>
</evidence>
<accession>A0ABQ4M657</accession>
<proteinExistence type="predicted"/>
<sequence>MMIQCAHIQKYYGAELVLTDVSFEIKEGETVGLIGRNGTGKTTLMRLLTGSEAPDQGALMIRKDAVIGSLAQIPDYGREETVYHVLQSAFRPLLEARAEMTRLEVEMSLAAADGQNDLEPLLQQYGRLQESFERGGGYEIEAGIDRIAGGIGIPKDQYDRPFSSLSGGEKTKVGLAVILLQNPDILLLDEPTNHLDMAAIEWLEGFLRSFDGTVVVISHDRYFLDAVVEKIVDIEDGEAFTYHCNYSKYKEEKETRLLQQFADYQEQQKKIKKMQETIKQLIEWGNRSNPPNPGFHRRAASMQKALDRMVKLKKPILERKRIDLQLEQADRSGKEALILSEVSQSAGGRKLYEGVSRTLRYGENAALIGGNGAGKSTLLKSILGLSSPDAGDIRLGSRVETGYLAQESAPADEEGTVLQYFRDELGMETGEARNQLARFLFYGSDVFKKVRSLSGGEWTRLRLAILMYKKPNLLLLDEPTNHLDIDSREALEEALEEYPGSLLAVSHDRYFINKIAGQVWLLDHGQLSVTWGNFDDFRAERLKREAAAEAAGADSQRRVAPRGDGGAATGRATAAAQSGGAALAPAAGVAGPGPAAAAGPGSAAGREASRPPKAPNPAAVSKLERDIAAAEAELAAVDAAMLEPEAACDAMRLTELQAGRNQLQQRVDDLLEQYFALIE</sequence>
<dbReference type="InterPro" id="IPR027417">
    <property type="entry name" value="P-loop_NTPase"/>
</dbReference>
<feature type="region of interest" description="Disordered" evidence="4">
    <location>
        <begin position="548"/>
        <end position="572"/>
    </location>
</feature>
<keyword evidence="3" id="KW-0175">Coiled coil</keyword>
<dbReference type="NCBIfam" id="NF000355">
    <property type="entry name" value="ribo_prot_ABC_F"/>
    <property type="match status" value="1"/>
</dbReference>
<name>A0ABQ4M657_9BACL</name>
<evidence type="ECO:0000313" key="7">
    <source>
        <dbReference type="Proteomes" id="UP000679992"/>
    </source>
</evidence>
<reference evidence="6 7" key="1">
    <citation type="submission" date="2021-03" db="EMBL/GenBank/DDBJ databases">
        <title>Antimicrobial resistance genes in bacteria isolated from Japanese honey, and their potential for conferring macrolide and lincosamide resistance in the American foulbrood pathogen Paenibacillus larvae.</title>
        <authorList>
            <person name="Okamoto M."/>
            <person name="Kumagai M."/>
            <person name="Kanamori H."/>
            <person name="Takamatsu D."/>
        </authorList>
    </citation>
    <scope>NUCLEOTIDE SEQUENCE [LARGE SCALE GENOMIC DNA]</scope>
    <source>
        <strain evidence="6 7">J42TS3</strain>
    </source>
</reference>
<evidence type="ECO:0000256" key="3">
    <source>
        <dbReference type="SAM" id="Coils"/>
    </source>
</evidence>
<feature type="region of interest" description="Disordered" evidence="4">
    <location>
        <begin position="584"/>
        <end position="620"/>
    </location>
</feature>
<protein>
    <submittedName>
        <fullName evidence="6">ABC transporter ATP-binding protein</fullName>
    </submittedName>
</protein>
<gene>
    <name evidence="6" type="ORF">J42TS3_05140</name>
</gene>
<dbReference type="SMART" id="SM00382">
    <property type="entry name" value="AAA"/>
    <property type="match status" value="2"/>
</dbReference>
<evidence type="ECO:0000259" key="5">
    <source>
        <dbReference type="PROSITE" id="PS50893"/>
    </source>
</evidence>
<dbReference type="GO" id="GO:0005524">
    <property type="term" value="F:ATP binding"/>
    <property type="evidence" value="ECO:0007669"/>
    <property type="project" value="UniProtKB-KW"/>
</dbReference>
<feature type="compositionally biased region" description="Low complexity" evidence="4">
    <location>
        <begin position="584"/>
        <end position="605"/>
    </location>
</feature>
<keyword evidence="7" id="KW-1185">Reference proteome</keyword>
<keyword evidence="1" id="KW-0547">Nucleotide-binding</keyword>
<evidence type="ECO:0000256" key="1">
    <source>
        <dbReference type="ARBA" id="ARBA00022741"/>
    </source>
</evidence>
<evidence type="ECO:0000256" key="4">
    <source>
        <dbReference type="SAM" id="MobiDB-lite"/>
    </source>
</evidence>
<dbReference type="InterPro" id="IPR003593">
    <property type="entry name" value="AAA+_ATPase"/>
</dbReference>